<protein>
    <submittedName>
        <fullName evidence="1">Uncharacterized protein</fullName>
    </submittedName>
</protein>
<sequence>MASRAAARVLPIWWQEVSTKDWARKRDVTALPVLRGLLISSVSAKMPSEDMKVATAATAATAAANAARTWELLEKIALIDPKDWDQGPEVVNPMIAGIWELYRLRIEAEELRAGKEAFLAARATPEQRSHNQPPGLVEAEPEIARHVTIIWTGLDEAHEVLANDAPDKGRLRAIAGSVLEALQRVAKYCARVADTAVMSAAKVGGGAVGAALLDHVLNNGRLIQFAKDLLAWSSVGG</sequence>
<dbReference type="Proteomes" id="UP000194012">
    <property type="component" value="Unassembled WGS sequence"/>
</dbReference>
<evidence type="ECO:0000313" key="1">
    <source>
        <dbReference type="EMBL" id="SLN44349.1"/>
    </source>
</evidence>
<gene>
    <name evidence="1" type="ORF">ROG8370_01896</name>
</gene>
<evidence type="ECO:0000313" key="2">
    <source>
        <dbReference type="Proteomes" id="UP000194012"/>
    </source>
</evidence>
<dbReference type="EMBL" id="FWFJ01000015">
    <property type="protein sequence ID" value="SLN44349.1"/>
    <property type="molecule type" value="Genomic_DNA"/>
</dbReference>
<dbReference type="AlphaFoldDB" id="A0A1X6Z8G2"/>
<reference evidence="2" key="1">
    <citation type="submission" date="2017-03" db="EMBL/GenBank/DDBJ databases">
        <authorList>
            <person name="Rodrigo-Torres L."/>
            <person name="Arahal R.D."/>
            <person name="Lucena T."/>
        </authorList>
    </citation>
    <scope>NUCLEOTIDE SEQUENCE [LARGE SCALE GENOMIC DNA]</scope>
    <source>
        <strain evidence="2">CECT 8370</strain>
    </source>
</reference>
<keyword evidence="2" id="KW-1185">Reference proteome</keyword>
<proteinExistence type="predicted"/>
<organism evidence="1 2">
    <name type="scientific">Roseovarius gaetbuli</name>
    <dbReference type="NCBI Taxonomy" id="1356575"/>
    <lineage>
        <taxon>Bacteria</taxon>
        <taxon>Pseudomonadati</taxon>
        <taxon>Pseudomonadota</taxon>
        <taxon>Alphaproteobacteria</taxon>
        <taxon>Rhodobacterales</taxon>
        <taxon>Roseobacteraceae</taxon>
        <taxon>Roseovarius</taxon>
    </lineage>
</organism>
<accession>A0A1X6Z8G2</accession>
<name>A0A1X6Z8G2_9RHOB</name>